<dbReference type="InterPro" id="IPR046758">
    <property type="entry name" value="Sey1/RHD3-like_3HB"/>
</dbReference>
<dbReference type="EMBL" id="GL983821">
    <property type="protein sequence ID" value="EGR31740.1"/>
    <property type="molecule type" value="Genomic_DNA"/>
</dbReference>
<dbReference type="RefSeq" id="XP_004035226.1">
    <property type="nucleotide sequence ID" value="XM_004035178.1"/>
</dbReference>
<feature type="domain" description="GB1/RHD3-type G" evidence="9">
    <location>
        <begin position="1"/>
        <end position="145"/>
    </location>
</feature>
<keyword evidence="11" id="KW-1185">Reference proteome</keyword>
<dbReference type="InterPro" id="IPR030386">
    <property type="entry name" value="G_GB1_RHD3_dom"/>
</dbReference>
<feature type="non-terminal residue" evidence="10">
    <location>
        <position position="1"/>
    </location>
</feature>
<dbReference type="PANTHER" id="PTHR45923">
    <property type="entry name" value="PROTEIN SEY1"/>
    <property type="match status" value="1"/>
</dbReference>
<name>G0QSR0_ICHMU</name>
<dbReference type="Proteomes" id="UP000008983">
    <property type="component" value="Unassembled WGS sequence"/>
</dbReference>
<evidence type="ECO:0000256" key="6">
    <source>
        <dbReference type="ARBA" id="ARBA00023134"/>
    </source>
</evidence>
<evidence type="ECO:0000313" key="10">
    <source>
        <dbReference type="EMBL" id="EGR31740.1"/>
    </source>
</evidence>
<comment type="similarity">
    <text evidence="8">Belongs to the TRAFAC class dynamin-like GTPase superfamily. GB1/RHD3 GTPase family.</text>
</comment>
<evidence type="ECO:0000256" key="3">
    <source>
        <dbReference type="ARBA" id="ARBA00022801"/>
    </source>
</evidence>
<protein>
    <recommendedName>
        <fullName evidence="9">GB1/RHD3-type G domain-containing protein</fullName>
    </recommendedName>
</protein>
<keyword evidence="6" id="KW-0342">GTP-binding</keyword>
<evidence type="ECO:0000256" key="2">
    <source>
        <dbReference type="ARBA" id="ARBA00022741"/>
    </source>
</evidence>
<dbReference type="Pfam" id="PF20428">
    <property type="entry name" value="Sey1_3HB"/>
    <property type="match status" value="1"/>
</dbReference>
<reference evidence="10 11" key="1">
    <citation type="submission" date="2011-07" db="EMBL/GenBank/DDBJ databases">
        <authorList>
            <person name="Coyne R."/>
            <person name="Brami D."/>
            <person name="Johnson J."/>
            <person name="Hostetler J."/>
            <person name="Hannick L."/>
            <person name="Clark T."/>
            <person name="Cassidy-Hanley D."/>
            <person name="Inman J."/>
        </authorList>
    </citation>
    <scope>NUCLEOTIDE SEQUENCE [LARGE SCALE GENOMIC DNA]</scope>
    <source>
        <strain evidence="10 11">G5</strain>
    </source>
</reference>
<keyword evidence="7" id="KW-0472">Membrane</keyword>
<dbReference type="STRING" id="857967.G0QSR0"/>
<sequence>FYEKTTALFALAISQIFIINLNTLNIGHESEYNIIKIILEMNLRLFKKNDQTKQILIVLRDFNDQNDDFKVICDDLLQEIQDIWQNDIIKPQEFQNVDLKQHFKINFYKLAHYHYEIEKFNKQLFELRNQFVHQNNQNFLLKDYKQSSNLPIDALEELIKNLWETIRNNQDLNLPNAKIQAAQIRCIKIQEQSINFFSEKFIELKKKAEKNIVEDFGKQTNQIIQQSTEFYDEQTIYYQNEIKQDIKQRLYDDLMMKSKDAFISYMNKVQQELLKQNQKKNFCNTIQQLEKLINYTIQYFNNIIQCSIPFQQCLQLWEIQKIYELFKLQINNFFEQEKNICLTNYLNQKIENSKNELEKFITDQFYNLNYQFWDLINQYYSNLKNENQSLILQDLKSYFSNRKIADCIDDFDNKTDQNIKKIIYLKSKDLLYYIIQQQNFQIYIYNYIIIKKKNRFKKQFLYDNEGLSLNWKILDDEMIRVKYLNHRDKIMVLINDFGYYFIKLLNQNQSQITKEYEILLEKSQLKKIQDQFKEQSEDIYKDVLRKKVQKLKKKILQFKIKKKEYEFCIRNTQMDMDCFSLFYV</sequence>
<keyword evidence="2" id="KW-0547">Nucleotide-binding</keyword>
<dbReference type="eggNOG" id="KOG2203">
    <property type="taxonomic scope" value="Eukaryota"/>
</dbReference>
<keyword evidence="1" id="KW-0812">Transmembrane</keyword>
<keyword evidence="3" id="KW-0378">Hydrolase</keyword>
<dbReference type="GO" id="GO:0016320">
    <property type="term" value="P:endoplasmic reticulum membrane fusion"/>
    <property type="evidence" value="ECO:0007669"/>
    <property type="project" value="TreeGrafter"/>
</dbReference>
<evidence type="ECO:0000313" key="11">
    <source>
        <dbReference type="Proteomes" id="UP000008983"/>
    </source>
</evidence>
<dbReference type="GO" id="GO:0005525">
    <property type="term" value="F:GTP binding"/>
    <property type="evidence" value="ECO:0007669"/>
    <property type="project" value="UniProtKB-KW"/>
</dbReference>
<keyword evidence="5" id="KW-1133">Transmembrane helix</keyword>
<accession>G0QSR0</accession>
<proteinExistence type="inferred from homology"/>
<dbReference type="AlphaFoldDB" id="G0QSR0"/>
<dbReference type="Pfam" id="PF05879">
    <property type="entry name" value="RHD3_GTPase"/>
    <property type="match status" value="1"/>
</dbReference>
<dbReference type="PANTHER" id="PTHR45923:SF2">
    <property type="entry name" value="PROTEIN SEY1"/>
    <property type="match status" value="1"/>
</dbReference>
<gene>
    <name evidence="10" type="ORF">IMG5_102940</name>
</gene>
<evidence type="ECO:0000256" key="7">
    <source>
        <dbReference type="ARBA" id="ARBA00023136"/>
    </source>
</evidence>
<dbReference type="GO" id="GO:0003924">
    <property type="term" value="F:GTPase activity"/>
    <property type="evidence" value="ECO:0007669"/>
    <property type="project" value="TreeGrafter"/>
</dbReference>
<dbReference type="GO" id="GO:0005783">
    <property type="term" value="C:endoplasmic reticulum"/>
    <property type="evidence" value="ECO:0007669"/>
    <property type="project" value="TreeGrafter"/>
</dbReference>
<dbReference type="OMA" id="SYAHEEE"/>
<dbReference type="GeneID" id="14907888"/>
<keyword evidence="4" id="KW-0256">Endoplasmic reticulum</keyword>
<evidence type="ECO:0000259" key="9">
    <source>
        <dbReference type="PROSITE" id="PS51715"/>
    </source>
</evidence>
<organism evidence="10 11">
    <name type="scientific">Ichthyophthirius multifiliis</name>
    <name type="common">White spot disease agent</name>
    <name type="synonym">Ich</name>
    <dbReference type="NCBI Taxonomy" id="5932"/>
    <lineage>
        <taxon>Eukaryota</taxon>
        <taxon>Sar</taxon>
        <taxon>Alveolata</taxon>
        <taxon>Ciliophora</taxon>
        <taxon>Intramacronucleata</taxon>
        <taxon>Oligohymenophorea</taxon>
        <taxon>Hymenostomatida</taxon>
        <taxon>Ophryoglenina</taxon>
        <taxon>Ichthyophthirius</taxon>
    </lineage>
</organism>
<evidence type="ECO:0000256" key="1">
    <source>
        <dbReference type="ARBA" id="ARBA00022692"/>
    </source>
</evidence>
<dbReference type="PROSITE" id="PS51715">
    <property type="entry name" value="G_GB1_RHD3"/>
    <property type="match status" value="1"/>
</dbReference>
<evidence type="ECO:0000256" key="8">
    <source>
        <dbReference type="PROSITE-ProRule" id="PRU01052"/>
    </source>
</evidence>
<dbReference type="InterPro" id="IPR008803">
    <property type="entry name" value="RHD3/Sey1"/>
</dbReference>
<dbReference type="InParanoid" id="G0QSR0"/>
<evidence type="ECO:0000256" key="5">
    <source>
        <dbReference type="ARBA" id="ARBA00022989"/>
    </source>
</evidence>
<evidence type="ECO:0000256" key="4">
    <source>
        <dbReference type="ARBA" id="ARBA00022824"/>
    </source>
</evidence>
<dbReference type="OrthoDB" id="1597724at2759"/>